<keyword evidence="2 7" id="KW-0240">DNA-directed RNA polymerase</keyword>
<evidence type="ECO:0000256" key="2">
    <source>
        <dbReference type="ARBA" id="ARBA00022478"/>
    </source>
</evidence>
<feature type="coiled-coil region" evidence="5">
    <location>
        <begin position="205"/>
        <end position="232"/>
    </location>
</feature>
<name>E2C7C1_HARSA</name>
<keyword evidence="3" id="KW-0804">Transcription</keyword>
<feature type="compositionally biased region" description="Basic and acidic residues" evidence="6">
    <location>
        <begin position="251"/>
        <end position="265"/>
    </location>
</feature>
<evidence type="ECO:0000313" key="7">
    <source>
        <dbReference type="EMBL" id="EFN76108.1"/>
    </source>
</evidence>
<feature type="compositionally biased region" description="Polar residues" evidence="6">
    <location>
        <begin position="1"/>
        <end position="13"/>
    </location>
</feature>
<dbReference type="GO" id="GO:0003677">
    <property type="term" value="F:DNA binding"/>
    <property type="evidence" value="ECO:0007669"/>
    <property type="project" value="InterPro"/>
</dbReference>
<feature type="region of interest" description="Disordered" evidence="6">
    <location>
        <begin position="251"/>
        <end position="273"/>
    </location>
</feature>
<dbReference type="InParanoid" id="E2C7C1"/>
<dbReference type="EMBL" id="GL453369">
    <property type="protein sequence ID" value="EFN76108.1"/>
    <property type="molecule type" value="Genomic_DNA"/>
</dbReference>
<feature type="region of interest" description="Disordered" evidence="6">
    <location>
        <begin position="1"/>
        <end position="80"/>
    </location>
</feature>
<dbReference type="STRING" id="610380.E2C7C1"/>
<dbReference type="OMA" id="NAVRNKD"/>
<proteinExistence type="predicted"/>
<dbReference type="InterPro" id="IPR007811">
    <property type="entry name" value="RPC4"/>
</dbReference>
<dbReference type="PANTHER" id="PTHR13408">
    <property type="entry name" value="DNA-DIRECTED RNA POLYMERASE III"/>
    <property type="match status" value="1"/>
</dbReference>
<organism evidence="8">
    <name type="scientific">Harpegnathos saltator</name>
    <name type="common">Jerdon's jumping ant</name>
    <dbReference type="NCBI Taxonomy" id="610380"/>
    <lineage>
        <taxon>Eukaryota</taxon>
        <taxon>Metazoa</taxon>
        <taxon>Ecdysozoa</taxon>
        <taxon>Arthropoda</taxon>
        <taxon>Hexapoda</taxon>
        <taxon>Insecta</taxon>
        <taxon>Pterygota</taxon>
        <taxon>Neoptera</taxon>
        <taxon>Endopterygota</taxon>
        <taxon>Hymenoptera</taxon>
        <taxon>Apocrita</taxon>
        <taxon>Aculeata</taxon>
        <taxon>Formicoidea</taxon>
        <taxon>Formicidae</taxon>
        <taxon>Ponerinae</taxon>
        <taxon>Ponerini</taxon>
        <taxon>Harpegnathos</taxon>
    </lineage>
</organism>
<evidence type="ECO:0000256" key="6">
    <source>
        <dbReference type="SAM" id="MobiDB-lite"/>
    </source>
</evidence>
<keyword evidence="4" id="KW-0539">Nucleus</keyword>
<comment type="subcellular location">
    <subcellularLocation>
        <location evidence="1">Nucleus</location>
    </subcellularLocation>
</comment>
<gene>
    <name evidence="7" type="ORF">EAI_08686</name>
</gene>
<dbReference type="OrthoDB" id="5836119at2759"/>
<dbReference type="GO" id="GO:0042797">
    <property type="term" value="P:tRNA transcription by RNA polymerase III"/>
    <property type="evidence" value="ECO:0007669"/>
    <property type="project" value="TreeGrafter"/>
</dbReference>
<sequence>MEPGLPTTTQRLTSYRLPRDLTLGGNLKTDKQKKYTPNLNVQRNRKKDEPVTPKIESTKLRDSGFKDHGRGRGRGDRGRGKAHLIQSVGVWSEGLNAPIVSRRSGSSRDSSASTRKYMDKPKMNLNKVINKLEEEEKLKNLLGDDSADNDVNVDIDYIMLPLGKDDTKKLYKKEIKTEVSARTDENDVDKKPIISENGEVVVSVKKEQKVKMEMLKEEKKDANEKIPEIIENKSNSYVLIKFPVCLPGLKSSDDKEDPKPKRSNDSRLTTNTNNKEKTEYCTIKDLNSGLIGKLELLKSGKMRLRLGENYLDVSAGVQTTCLQHVLAAKLDTMSLTGDLINLGTVKDTLVCSVSFESFLK</sequence>
<dbReference type="Pfam" id="PF05132">
    <property type="entry name" value="RNA_pol_Rpc4"/>
    <property type="match status" value="1"/>
</dbReference>
<keyword evidence="8" id="KW-1185">Reference proteome</keyword>
<accession>E2C7C1</accession>
<dbReference type="Proteomes" id="UP000008237">
    <property type="component" value="Unassembled WGS sequence"/>
</dbReference>
<dbReference type="AlphaFoldDB" id="E2C7C1"/>
<dbReference type="FunCoup" id="E2C7C1">
    <property type="interactions" value="790"/>
</dbReference>
<evidence type="ECO:0000256" key="3">
    <source>
        <dbReference type="ARBA" id="ARBA00023163"/>
    </source>
</evidence>
<evidence type="ECO:0000256" key="5">
    <source>
        <dbReference type="SAM" id="Coils"/>
    </source>
</evidence>
<evidence type="ECO:0000313" key="8">
    <source>
        <dbReference type="Proteomes" id="UP000008237"/>
    </source>
</evidence>
<dbReference type="GO" id="GO:0005666">
    <property type="term" value="C:RNA polymerase III complex"/>
    <property type="evidence" value="ECO:0007669"/>
    <property type="project" value="InterPro"/>
</dbReference>
<evidence type="ECO:0000256" key="1">
    <source>
        <dbReference type="ARBA" id="ARBA00004123"/>
    </source>
</evidence>
<protein>
    <submittedName>
        <fullName evidence="7">DNA-directed RNA polymerase III subunit RPC4</fullName>
    </submittedName>
</protein>
<feature type="compositionally biased region" description="Basic and acidic residues" evidence="6">
    <location>
        <begin position="46"/>
        <end position="79"/>
    </location>
</feature>
<reference evidence="7 8" key="1">
    <citation type="journal article" date="2010" name="Science">
        <title>Genomic comparison of the ants Camponotus floridanus and Harpegnathos saltator.</title>
        <authorList>
            <person name="Bonasio R."/>
            <person name="Zhang G."/>
            <person name="Ye C."/>
            <person name="Mutti N.S."/>
            <person name="Fang X."/>
            <person name="Qin N."/>
            <person name="Donahue G."/>
            <person name="Yang P."/>
            <person name="Li Q."/>
            <person name="Li C."/>
            <person name="Zhang P."/>
            <person name="Huang Z."/>
            <person name="Berger S.L."/>
            <person name="Reinberg D."/>
            <person name="Wang J."/>
            <person name="Liebig J."/>
        </authorList>
    </citation>
    <scope>NUCLEOTIDE SEQUENCE [LARGE SCALE GENOMIC DNA]</scope>
    <source>
        <strain evidence="7 8">R22 G/1</strain>
    </source>
</reference>
<keyword evidence="5" id="KW-0175">Coiled coil</keyword>
<dbReference type="PANTHER" id="PTHR13408:SF0">
    <property type="entry name" value="DNA-DIRECTED RNA POLYMERASE III SUBUNIT RPC4"/>
    <property type="match status" value="1"/>
</dbReference>
<evidence type="ECO:0000256" key="4">
    <source>
        <dbReference type="ARBA" id="ARBA00023242"/>
    </source>
</evidence>